<dbReference type="GO" id="GO:0008270">
    <property type="term" value="F:zinc ion binding"/>
    <property type="evidence" value="ECO:0007669"/>
    <property type="project" value="UniProtKB-KW"/>
</dbReference>
<evidence type="ECO:0000256" key="5">
    <source>
        <dbReference type="SAM" id="MobiDB-lite"/>
    </source>
</evidence>
<evidence type="ECO:0000259" key="6">
    <source>
        <dbReference type="SMART" id="SM00249"/>
    </source>
</evidence>
<feature type="compositionally biased region" description="Polar residues" evidence="5">
    <location>
        <begin position="183"/>
        <end position="196"/>
    </location>
</feature>
<dbReference type="Gene3D" id="3.30.40.10">
    <property type="entry name" value="Zinc/RING finger domain, C3HC4 (zinc finger)"/>
    <property type="match status" value="1"/>
</dbReference>
<dbReference type="AlphaFoldDB" id="A0A835ITX9"/>
<comment type="caution">
    <text evidence="7">The sequence shown here is derived from an EMBL/GenBank/DDBJ whole genome shotgun (WGS) entry which is preliminary data.</text>
</comment>
<evidence type="ECO:0000256" key="2">
    <source>
        <dbReference type="ARBA" id="ARBA00022737"/>
    </source>
</evidence>
<evidence type="ECO:0000256" key="1">
    <source>
        <dbReference type="ARBA" id="ARBA00022723"/>
    </source>
</evidence>
<dbReference type="EMBL" id="JADFTS010000001">
    <property type="protein sequence ID" value="KAF9624046.1"/>
    <property type="molecule type" value="Genomic_DNA"/>
</dbReference>
<dbReference type="PANTHER" id="PTHR46288:SF80">
    <property type="entry name" value="CYSTEINE_HISTIDINE-RICH C1 DOMAIN FAMILY PROTEIN"/>
    <property type="match status" value="1"/>
</dbReference>
<keyword evidence="2" id="KW-0677">Repeat</keyword>
<evidence type="ECO:0000256" key="4">
    <source>
        <dbReference type="ARBA" id="ARBA00022833"/>
    </source>
</evidence>
<dbReference type="InterPro" id="IPR004146">
    <property type="entry name" value="DC1"/>
</dbReference>
<dbReference type="InterPro" id="IPR013083">
    <property type="entry name" value="Znf_RING/FYVE/PHD"/>
</dbReference>
<organism evidence="7 8">
    <name type="scientific">Coptis chinensis</name>
    <dbReference type="NCBI Taxonomy" id="261450"/>
    <lineage>
        <taxon>Eukaryota</taxon>
        <taxon>Viridiplantae</taxon>
        <taxon>Streptophyta</taxon>
        <taxon>Embryophyta</taxon>
        <taxon>Tracheophyta</taxon>
        <taxon>Spermatophyta</taxon>
        <taxon>Magnoliopsida</taxon>
        <taxon>Ranunculales</taxon>
        <taxon>Ranunculaceae</taxon>
        <taxon>Coptidoideae</taxon>
        <taxon>Coptis</taxon>
    </lineage>
</organism>
<sequence>MGKLNYDQCIQHFSHKHPLVLSNVQETTLKWYECSGCKVKPSEWFYTCKLCDYFLHIPCSQVPQRIQHPAHPNHDLTLSLVPLYQTLCNACGEQVKGTGFFYQCCDCRLMLHVLCASVPTSVKHQTHSHPLKLTFNPPYQTVGFSCDICRKLGSNHWLYRCNSCGFDAHLHCAAPKPRISEVSHQVMSSQPQTPVEQQSSSQGSSHPQFQPSGSAGQPVDGPSTSFMQTFQPAQFTSAAIQGSDEGAAQQFVQSRARANCGSGAC</sequence>
<evidence type="ECO:0000313" key="8">
    <source>
        <dbReference type="Proteomes" id="UP000631114"/>
    </source>
</evidence>
<feature type="domain" description="Zinc finger PHD-type" evidence="6">
    <location>
        <begin position="87"/>
        <end position="150"/>
    </location>
</feature>
<dbReference type="Pfam" id="PF03107">
    <property type="entry name" value="C1_2"/>
    <property type="match status" value="3"/>
</dbReference>
<keyword evidence="1" id="KW-0479">Metal-binding</keyword>
<keyword evidence="4" id="KW-0862">Zinc</keyword>
<proteinExistence type="predicted"/>
<reference evidence="7 8" key="1">
    <citation type="submission" date="2020-10" db="EMBL/GenBank/DDBJ databases">
        <title>The Coptis chinensis genome and diversification of protoberbering-type alkaloids.</title>
        <authorList>
            <person name="Wang B."/>
            <person name="Shu S."/>
            <person name="Song C."/>
            <person name="Liu Y."/>
        </authorList>
    </citation>
    <scope>NUCLEOTIDE SEQUENCE [LARGE SCALE GENOMIC DNA]</scope>
    <source>
        <strain evidence="7">HL-2020</strain>
        <tissue evidence="7">Leaf</tissue>
    </source>
</reference>
<dbReference type="OrthoDB" id="1877533at2759"/>
<evidence type="ECO:0000256" key="3">
    <source>
        <dbReference type="ARBA" id="ARBA00022771"/>
    </source>
</evidence>
<keyword evidence="3" id="KW-0863">Zinc-finger</keyword>
<accession>A0A835ITX9</accession>
<evidence type="ECO:0000313" key="7">
    <source>
        <dbReference type="EMBL" id="KAF9624046.1"/>
    </source>
</evidence>
<feature type="region of interest" description="Disordered" evidence="5">
    <location>
        <begin position="183"/>
        <end position="227"/>
    </location>
</feature>
<keyword evidence="8" id="KW-1185">Reference proteome</keyword>
<feature type="compositionally biased region" description="Low complexity" evidence="5">
    <location>
        <begin position="197"/>
        <end position="214"/>
    </location>
</feature>
<dbReference type="InterPro" id="IPR046349">
    <property type="entry name" value="C1-like_sf"/>
</dbReference>
<dbReference type="Proteomes" id="UP000631114">
    <property type="component" value="Unassembled WGS sequence"/>
</dbReference>
<dbReference type="PANTHER" id="PTHR46288">
    <property type="entry name" value="PHORBOL-ESTER/DAG-TYPE DOMAIN-CONTAINING PROTEIN"/>
    <property type="match status" value="1"/>
</dbReference>
<dbReference type="InterPro" id="IPR001965">
    <property type="entry name" value="Znf_PHD"/>
</dbReference>
<gene>
    <name evidence="7" type="ORF">IFM89_007744</name>
</gene>
<name>A0A835ITX9_9MAGN</name>
<dbReference type="SMART" id="SM00249">
    <property type="entry name" value="PHD"/>
    <property type="match status" value="1"/>
</dbReference>
<protein>
    <recommendedName>
        <fullName evidence="6">Zinc finger PHD-type domain-containing protein</fullName>
    </recommendedName>
</protein>
<dbReference type="SUPFAM" id="SSF57889">
    <property type="entry name" value="Cysteine-rich domain"/>
    <property type="match status" value="1"/>
</dbReference>